<protein>
    <submittedName>
        <fullName evidence="1">Uncharacterized protein</fullName>
    </submittedName>
</protein>
<reference evidence="1" key="1">
    <citation type="submission" date="2020-05" db="EMBL/GenBank/DDBJ databases">
        <title>Large-scale comparative analyses of tick genomes elucidate their genetic diversity and vector capacities.</title>
        <authorList>
            <person name="Jia N."/>
            <person name="Wang J."/>
            <person name="Shi W."/>
            <person name="Du L."/>
            <person name="Sun Y."/>
            <person name="Zhan W."/>
            <person name="Jiang J."/>
            <person name="Wang Q."/>
            <person name="Zhang B."/>
            <person name="Ji P."/>
            <person name="Sakyi L.B."/>
            <person name="Cui X."/>
            <person name="Yuan T."/>
            <person name="Jiang B."/>
            <person name="Yang W."/>
            <person name="Lam T.T.-Y."/>
            <person name="Chang Q."/>
            <person name="Ding S."/>
            <person name="Wang X."/>
            <person name="Zhu J."/>
            <person name="Ruan X."/>
            <person name="Zhao L."/>
            <person name="Wei J."/>
            <person name="Que T."/>
            <person name="Du C."/>
            <person name="Cheng J."/>
            <person name="Dai P."/>
            <person name="Han X."/>
            <person name="Huang E."/>
            <person name="Gao Y."/>
            <person name="Liu J."/>
            <person name="Shao H."/>
            <person name="Ye R."/>
            <person name="Li L."/>
            <person name="Wei W."/>
            <person name="Wang X."/>
            <person name="Wang C."/>
            <person name="Yang T."/>
            <person name="Huo Q."/>
            <person name="Li W."/>
            <person name="Guo W."/>
            <person name="Chen H."/>
            <person name="Zhou L."/>
            <person name="Ni X."/>
            <person name="Tian J."/>
            <person name="Zhou Y."/>
            <person name="Sheng Y."/>
            <person name="Liu T."/>
            <person name="Pan Y."/>
            <person name="Xia L."/>
            <person name="Li J."/>
            <person name="Zhao F."/>
            <person name="Cao W."/>
        </authorList>
    </citation>
    <scope>NUCLEOTIDE SEQUENCE</scope>
    <source>
        <strain evidence="1">Hyas-2018</strain>
    </source>
</reference>
<dbReference type="Proteomes" id="UP000821845">
    <property type="component" value="Chromosome 3"/>
</dbReference>
<proteinExistence type="predicted"/>
<dbReference type="EMBL" id="CM023483">
    <property type="protein sequence ID" value="KAH6935760.1"/>
    <property type="molecule type" value="Genomic_DNA"/>
</dbReference>
<accession>A0ACB7SMA9</accession>
<comment type="caution">
    <text evidence="1">The sequence shown here is derived from an EMBL/GenBank/DDBJ whole genome shotgun (WGS) entry which is preliminary data.</text>
</comment>
<name>A0ACB7SMA9_HYAAI</name>
<evidence type="ECO:0000313" key="2">
    <source>
        <dbReference type="Proteomes" id="UP000821845"/>
    </source>
</evidence>
<sequence length="192" mass="21050">MKGGQDISDLVEDTIPEGMNQPPQGEEHPASSAAAAAAPTKELALTTSKCASASSFHGPMEKCLANAVVFAKRQRGTTRRKPPDLISGDQLDILAEARDLLKPLEEATLTLSKGRSVTLSDVIPLVYGLKQGIQSFEPHHSDTFDLQQKLPSEIDKRFSRIEYLRPYAAAMILDPRYKNCDFEHPHTVAIII</sequence>
<gene>
    <name evidence="1" type="ORF">HPB50_009439</name>
</gene>
<evidence type="ECO:0000313" key="1">
    <source>
        <dbReference type="EMBL" id="KAH6935760.1"/>
    </source>
</evidence>
<organism evidence="1 2">
    <name type="scientific">Hyalomma asiaticum</name>
    <name type="common">Tick</name>
    <dbReference type="NCBI Taxonomy" id="266040"/>
    <lineage>
        <taxon>Eukaryota</taxon>
        <taxon>Metazoa</taxon>
        <taxon>Ecdysozoa</taxon>
        <taxon>Arthropoda</taxon>
        <taxon>Chelicerata</taxon>
        <taxon>Arachnida</taxon>
        <taxon>Acari</taxon>
        <taxon>Parasitiformes</taxon>
        <taxon>Ixodida</taxon>
        <taxon>Ixodoidea</taxon>
        <taxon>Ixodidae</taxon>
        <taxon>Hyalomminae</taxon>
        <taxon>Hyalomma</taxon>
    </lineage>
</organism>
<keyword evidence="2" id="KW-1185">Reference proteome</keyword>